<organism evidence="3 4">
    <name type="scientific">Imshaugia aleurites</name>
    <dbReference type="NCBI Taxonomy" id="172621"/>
    <lineage>
        <taxon>Eukaryota</taxon>
        <taxon>Fungi</taxon>
        <taxon>Dikarya</taxon>
        <taxon>Ascomycota</taxon>
        <taxon>Pezizomycotina</taxon>
        <taxon>Lecanoromycetes</taxon>
        <taxon>OSLEUM clade</taxon>
        <taxon>Lecanoromycetidae</taxon>
        <taxon>Lecanorales</taxon>
        <taxon>Lecanorineae</taxon>
        <taxon>Parmeliaceae</taxon>
        <taxon>Imshaugia</taxon>
    </lineage>
</organism>
<protein>
    <recommendedName>
        <fullName evidence="2">Methyltransferase type 12 domain-containing protein</fullName>
    </recommendedName>
</protein>
<dbReference type="SUPFAM" id="SSF53335">
    <property type="entry name" value="S-adenosyl-L-methionine-dependent methyltransferases"/>
    <property type="match status" value="1"/>
</dbReference>
<sequence>MTSPSTAPGASIYSAPALLRFTYDIWVLGITNTWIWRCSTSNTLLPFFRKHVKNSSSHLDIGVGTGYFLANAEFNKDTEVTLVDLNPDSLTTAENRIPWLKTHSILHDVTKPLPMPASQKFDSISLMYLLHCLPGPTSYKASIFRHLKEHLTDDGTLFSATVLGKGVQHNWAGQLLMRIYNRKGIFGNLGDGAEGFLEVLKECFEDVEARVEGVVLVFAARGPRI</sequence>
<name>A0A8H3EIL2_9LECA</name>
<gene>
    <name evidence="3" type="ORF">IMSHALPRED_006508</name>
</gene>
<dbReference type="Gene3D" id="3.40.50.150">
    <property type="entry name" value="Vaccinia Virus protein VP39"/>
    <property type="match status" value="1"/>
</dbReference>
<dbReference type="Proteomes" id="UP000664534">
    <property type="component" value="Unassembled WGS sequence"/>
</dbReference>
<dbReference type="InterPro" id="IPR029063">
    <property type="entry name" value="SAM-dependent_MTases_sf"/>
</dbReference>
<proteinExistence type="inferred from homology"/>
<dbReference type="Pfam" id="PF08242">
    <property type="entry name" value="Methyltransf_12"/>
    <property type="match status" value="1"/>
</dbReference>
<dbReference type="GO" id="GO:0008168">
    <property type="term" value="F:methyltransferase activity"/>
    <property type="evidence" value="ECO:0007669"/>
    <property type="project" value="InterPro"/>
</dbReference>
<accession>A0A8H3EIL2</accession>
<dbReference type="EMBL" id="CAJPDT010000004">
    <property type="protein sequence ID" value="CAF9907826.1"/>
    <property type="molecule type" value="Genomic_DNA"/>
</dbReference>
<dbReference type="AlphaFoldDB" id="A0A8H3EIL2"/>
<evidence type="ECO:0000256" key="1">
    <source>
        <dbReference type="ARBA" id="ARBA00008361"/>
    </source>
</evidence>
<dbReference type="InterPro" id="IPR013217">
    <property type="entry name" value="Methyltransf_12"/>
</dbReference>
<comment type="similarity">
    <text evidence="1">Belongs to the methyltransferase superfamily.</text>
</comment>
<keyword evidence="4" id="KW-1185">Reference proteome</keyword>
<comment type="caution">
    <text evidence="3">The sequence shown here is derived from an EMBL/GenBank/DDBJ whole genome shotgun (WGS) entry which is preliminary data.</text>
</comment>
<dbReference type="OrthoDB" id="10061782at2759"/>
<evidence type="ECO:0000313" key="3">
    <source>
        <dbReference type="EMBL" id="CAF9907826.1"/>
    </source>
</evidence>
<feature type="domain" description="Methyltransferase type 12" evidence="2">
    <location>
        <begin position="59"/>
        <end position="157"/>
    </location>
</feature>
<evidence type="ECO:0000259" key="2">
    <source>
        <dbReference type="Pfam" id="PF08242"/>
    </source>
</evidence>
<reference evidence="3" key="1">
    <citation type="submission" date="2021-03" db="EMBL/GenBank/DDBJ databases">
        <authorList>
            <person name="Tagirdzhanova G."/>
        </authorList>
    </citation>
    <scope>NUCLEOTIDE SEQUENCE</scope>
</reference>
<dbReference type="CDD" id="cd02440">
    <property type="entry name" value="AdoMet_MTases"/>
    <property type="match status" value="1"/>
</dbReference>
<dbReference type="InterPro" id="IPR016584">
    <property type="entry name" value="MeTrfase_VrtF"/>
</dbReference>
<dbReference type="PIRSF" id="PIRSF011491">
    <property type="entry name" value="Mtase_YbcY_prd"/>
    <property type="match status" value="1"/>
</dbReference>
<evidence type="ECO:0000313" key="4">
    <source>
        <dbReference type="Proteomes" id="UP000664534"/>
    </source>
</evidence>